<feature type="compositionally biased region" description="Low complexity" evidence="1">
    <location>
        <begin position="36"/>
        <end position="55"/>
    </location>
</feature>
<evidence type="ECO:0000256" key="2">
    <source>
        <dbReference type="SAM" id="Phobius"/>
    </source>
</evidence>
<keyword evidence="3" id="KW-0732">Signal</keyword>
<feature type="transmembrane region" description="Helical" evidence="2">
    <location>
        <begin position="218"/>
        <end position="240"/>
    </location>
</feature>
<name>A0A9X3S9U2_9ACTN</name>
<dbReference type="EMBL" id="JAPDOD010000045">
    <property type="protein sequence ID" value="MDA0165358.1"/>
    <property type="molecule type" value="Genomic_DNA"/>
</dbReference>
<evidence type="ECO:0000256" key="3">
    <source>
        <dbReference type="SAM" id="SignalP"/>
    </source>
</evidence>
<comment type="caution">
    <text evidence="4">The sequence shown here is derived from an EMBL/GenBank/DDBJ whole genome shotgun (WGS) entry which is preliminary data.</text>
</comment>
<gene>
    <name evidence="4" type="ORF">OM076_34130</name>
</gene>
<feature type="compositionally biased region" description="Low complexity" evidence="1">
    <location>
        <begin position="189"/>
        <end position="199"/>
    </location>
</feature>
<feature type="region of interest" description="Disordered" evidence="1">
    <location>
        <begin position="109"/>
        <end position="211"/>
    </location>
</feature>
<sequence length="273" mass="27659">MRTRPITALLAALALLAVTCATSFAQTPTPTPTDTPTPTATAAQDDGTAADPPADASKEVKAVYTDYSRDGVIDVCEHTRAVLQETLDGIEAAFDRDFPDFREAVKAGIQRHDKGRCDEATATPTATATATASPDATSTASPESGALPPPTDDGGSGSLPPATESATPESGTLPPTPEGSVTPAPPVATPTVAPAAPAATPTPVPTPSVVTRSNTSGLLIPGILVGIALLGALGLALAAVTGRSPSTSHAFSEAAYRFKGTWADFSDWLRFGR</sequence>
<dbReference type="AlphaFoldDB" id="A0A9X3S9U2"/>
<feature type="compositionally biased region" description="Low complexity" evidence="1">
    <location>
        <begin position="120"/>
        <end position="142"/>
    </location>
</feature>
<protein>
    <submittedName>
        <fullName evidence="4">Uncharacterized protein</fullName>
    </submittedName>
</protein>
<accession>A0A9X3S9U2</accession>
<proteinExistence type="predicted"/>
<keyword evidence="2" id="KW-1133">Transmembrane helix</keyword>
<keyword evidence="2" id="KW-0472">Membrane</keyword>
<evidence type="ECO:0000313" key="5">
    <source>
        <dbReference type="Proteomes" id="UP001149140"/>
    </source>
</evidence>
<dbReference type="RefSeq" id="WP_270044615.1">
    <property type="nucleotide sequence ID" value="NZ_JAPDOD010000045.1"/>
</dbReference>
<reference evidence="4" key="1">
    <citation type="submission" date="2022-10" db="EMBL/GenBank/DDBJ databases">
        <title>The WGS of Solirubrobacter ginsenosidimutans DSM 21036.</title>
        <authorList>
            <person name="Jiang Z."/>
        </authorList>
    </citation>
    <scope>NUCLEOTIDE SEQUENCE</scope>
    <source>
        <strain evidence="4">DSM 21036</strain>
    </source>
</reference>
<feature type="compositionally biased region" description="Basic and acidic residues" evidence="1">
    <location>
        <begin position="109"/>
        <end position="119"/>
    </location>
</feature>
<organism evidence="4 5">
    <name type="scientific">Solirubrobacter ginsenosidimutans</name>
    <dbReference type="NCBI Taxonomy" id="490573"/>
    <lineage>
        <taxon>Bacteria</taxon>
        <taxon>Bacillati</taxon>
        <taxon>Actinomycetota</taxon>
        <taxon>Thermoleophilia</taxon>
        <taxon>Solirubrobacterales</taxon>
        <taxon>Solirubrobacteraceae</taxon>
        <taxon>Solirubrobacter</taxon>
    </lineage>
</organism>
<feature type="chain" id="PRO_5040989650" evidence="3">
    <location>
        <begin position="26"/>
        <end position="273"/>
    </location>
</feature>
<dbReference type="Proteomes" id="UP001149140">
    <property type="component" value="Unassembled WGS sequence"/>
</dbReference>
<keyword evidence="2" id="KW-0812">Transmembrane</keyword>
<keyword evidence="5" id="KW-1185">Reference proteome</keyword>
<feature type="region of interest" description="Disordered" evidence="1">
    <location>
        <begin position="26"/>
        <end position="57"/>
    </location>
</feature>
<feature type="signal peptide" evidence="3">
    <location>
        <begin position="1"/>
        <end position="25"/>
    </location>
</feature>
<evidence type="ECO:0000313" key="4">
    <source>
        <dbReference type="EMBL" id="MDA0165358.1"/>
    </source>
</evidence>
<evidence type="ECO:0000256" key="1">
    <source>
        <dbReference type="SAM" id="MobiDB-lite"/>
    </source>
</evidence>